<sequence>MTTEDPYIPFSQRAGLSQVPPQLKLGEVSSELRQLLEYYLQLEWDRNTGSNYNGIFYNKAWGRVAQDFHVKFLKQRISNYRANPTDLLKGLQELTQKSEIGFLFDAIEFFVRNPQCSHELKRDLSRAFVESRAAYRIVEQRIIAIGSEEQAEAFERAITDTEKSGSIAARSHLISAGTALRDGEWAASVRESINAVESMALLLAPNKGTLGAALAVLEKDGRLHGGLKTAFSALYGYTSDEEGVRHALVFQNEAHVDEADALFMLGACASFVTYLVSRKPSDA</sequence>
<name>A0ABN4WUQ9_9HYPH</name>
<keyword evidence="3" id="KW-1185">Reference proteome</keyword>
<organism evidence="2 3">
    <name type="scientific">Roseibium algicola</name>
    <dbReference type="NCBI Taxonomy" id="2857014"/>
    <lineage>
        <taxon>Bacteria</taxon>
        <taxon>Pseudomonadati</taxon>
        <taxon>Pseudomonadota</taxon>
        <taxon>Alphaproteobacteria</taxon>
        <taxon>Hyphomicrobiales</taxon>
        <taxon>Stappiaceae</taxon>
        <taxon>Roseibium</taxon>
    </lineage>
</organism>
<dbReference type="RefSeq" id="WP_077290348.1">
    <property type="nucleotide sequence ID" value="NZ_CP019630.1"/>
</dbReference>
<protein>
    <recommendedName>
        <fullName evidence="1">HEPN AbiJ-N-terminal domain-containing protein</fullName>
    </recommendedName>
</protein>
<feature type="domain" description="HEPN AbiJ-N-terminal" evidence="1">
    <location>
        <begin position="10"/>
        <end position="159"/>
    </location>
</feature>
<gene>
    <name evidence="2" type="ORF">B0E33_02695</name>
</gene>
<dbReference type="Pfam" id="PF18863">
    <property type="entry name" value="AbiJ_NTD4"/>
    <property type="match status" value="1"/>
</dbReference>
<reference evidence="2 3" key="1">
    <citation type="submission" date="2017-02" db="EMBL/GenBank/DDBJ databases">
        <authorList>
            <person name="Jeong S."/>
        </authorList>
    </citation>
    <scope>NUCLEOTIDE SEQUENCE [LARGE SCALE GENOMIC DNA]</scope>
    <source>
        <strain evidence="2 3">RMAR6-6</strain>
    </source>
</reference>
<dbReference type="Proteomes" id="UP000188174">
    <property type="component" value="Chromosome"/>
</dbReference>
<proteinExistence type="predicted"/>
<evidence type="ECO:0000313" key="3">
    <source>
        <dbReference type="Proteomes" id="UP000188174"/>
    </source>
</evidence>
<accession>A0ABN4WUQ9</accession>
<dbReference type="EMBL" id="CP019630">
    <property type="protein sequence ID" value="AQQ02641.1"/>
    <property type="molecule type" value="Genomic_DNA"/>
</dbReference>
<evidence type="ECO:0000259" key="1">
    <source>
        <dbReference type="Pfam" id="PF18863"/>
    </source>
</evidence>
<dbReference type="InterPro" id="IPR049503">
    <property type="entry name" value="AbiJ_NTD4"/>
</dbReference>
<evidence type="ECO:0000313" key="2">
    <source>
        <dbReference type="EMBL" id="AQQ02641.1"/>
    </source>
</evidence>